<dbReference type="EMBL" id="CP159290">
    <property type="protein sequence ID" value="XCH29050.1"/>
    <property type="molecule type" value="Genomic_DNA"/>
</dbReference>
<organism evidence="1">
    <name type="scientific">Cellulosimicrobium sp. ES-005</name>
    <dbReference type="NCBI Taxonomy" id="3163031"/>
    <lineage>
        <taxon>Bacteria</taxon>
        <taxon>Bacillati</taxon>
        <taxon>Actinomycetota</taxon>
        <taxon>Actinomycetes</taxon>
        <taxon>Micrococcales</taxon>
        <taxon>Promicromonosporaceae</taxon>
        <taxon>Cellulosimicrobium</taxon>
    </lineage>
</organism>
<evidence type="ECO:0008006" key="2">
    <source>
        <dbReference type="Google" id="ProtNLM"/>
    </source>
</evidence>
<proteinExistence type="predicted"/>
<sequence>MDPIITGAVAKAADSHANESAKVTSNLLIRLLGPAMDEYGDQLREMVARQRASRAEKLLRKAAEKSESREGTVPPRVAYRVLEDGTLSDDEIMAEYLSGVLAGSRSPGGRDDRAVVWSDLVSRLSSLQLRAHYVLYREWAEGLRGRTDVYLAGASDRPKATIVLDLNEFVSVVNDPENPLPATEMLLHIIWGLERVGLIGDFQYGPSSKLEQEPRPAFPYFLEAQPTVSGIELWGWAAGVPGLEASRFVRNAPTINVAPPLRRLATTTFPKLPAPPTPTTLQVP</sequence>
<name>A0AAU8FYM7_9MICO</name>
<protein>
    <recommendedName>
        <fullName evidence="2">DUF4393 domain-containing protein</fullName>
    </recommendedName>
</protein>
<evidence type="ECO:0000313" key="1">
    <source>
        <dbReference type="EMBL" id="XCH29050.1"/>
    </source>
</evidence>
<accession>A0AAU8FYM7</accession>
<dbReference type="RefSeq" id="WP_353707416.1">
    <property type="nucleotide sequence ID" value="NZ_CP159290.1"/>
</dbReference>
<dbReference type="AlphaFoldDB" id="A0AAU8FYM7"/>
<reference evidence="1" key="1">
    <citation type="submission" date="2024-06" db="EMBL/GenBank/DDBJ databases">
        <title>Complete genome sequence of the cellulolytic actinobacterium, Cellulosimicrobium ES-005.</title>
        <authorList>
            <person name="Matthews C.T."/>
            <person name="Underwood K.D."/>
            <person name="Ghanchi K.M."/>
            <person name="Fields S.D."/>
            <person name="Gardner S.G."/>
        </authorList>
    </citation>
    <scope>NUCLEOTIDE SEQUENCE</scope>
    <source>
        <strain evidence="1">ES-005</strain>
    </source>
</reference>
<gene>
    <name evidence="1" type="ORF">ABRQ22_15845</name>
</gene>